<comment type="caution">
    <text evidence="1">The sequence shown here is derived from an EMBL/GenBank/DDBJ whole genome shotgun (WGS) entry which is preliminary data.</text>
</comment>
<evidence type="ECO:0000313" key="1">
    <source>
        <dbReference type="EMBL" id="KKU09664.1"/>
    </source>
</evidence>
<dbReference type="AlphaFoldDB" id="A0A0G1MNC1"/>
<reference evidence="1 2" key="1">
    <citation type="journal article" date="2015" name="Nature">
        <title>rRNA introns, odd ribosomes, and small enigmatic genomes across a large radiation of phyla.</title>
        <authorList>
            <person name="Brown C.T."/>
            <person name="Hug L.A."/>
            <person name="Thomas B.C."/>
            <person name="Sharon I."/>
            <person name="Castelle C.J."/>
            <person name="Singh A."/>
            <person name="Wilkins M.J."/>
            <person name="Williams K.H."/>
            <person name="Banfield J.F."/>
        </authorList>
    </citation>
    <scope>NUCLEOTIDE SEQUENCE [LARGE SCALE GENOMIC DNA]</scope>
</reference>
<evidence type="ECO:0000313" key="2">
    <source>
        <dbReference type="Proteomes" id="UP000034329"/>
    </source>
</evidence>
<protein>
    <recommendedName>
        <fullName evidence="3">POTRA domain-containing protein</fullName>
    </recommendedName>
</protein>
<name>A0A0G1MNC1_9BACT</name>
<organism evidence="1 2">
    <name type="scientific">Candidatus Woesebacteria bacterium GW2011_GWB1_45_5</name>
    <dbReference type="NCBI Taxonomy" id="1618581"/>
    <lineage>
        <taxon>Bacteria</taxon>
        <taxon>Candidatus Woeseibacteriota</taxon>
    </lineage>
</organism>
<proteinExistence type="predicted"/>
<accession>A0A0G1MNC1</accession>
<dbReference type="GO" id="GO:0051301">
    <property type="term" value="P:cell division"/>
    <property type="evidence" value="ECO:0007669"/>
    <property type="project" value="UniProtKB-KW"/>
</dbReference>
<dbReference type="EMBL" id="LCLA01000034">
    <property type="protein sequence ID" value="KKU09664.1"/>
    <property type="molecule type" value="Genomic_DNA"/>
</dbReference>
<evidence type="ECO:0008006" key="3">
    <source>
        <dbReference type="Google" id="ProtNLM"/>
    </source>
</evidence>
<dbReference type="Proteomes" id="UP000034329">
    <property type="component" value="Unassembled WGS sequence"/>
</dbReference>
<sequence length="222" mass="24934">MKKYLPFLLIFLTASVIFLPQFLIKVRLICKSQYGECPPDLAPKLQTLNDKNLIQAKKKTAKILKDDPLVLDYSMQFKFPDVLEVNLLIKKPSFAFQDKNTGKIYTVDEEGKVLSEKDDTSLPLVIQEGADVNLFALKIMAGVFAMYQVRTGEIAGKQSLAGFAGKSLVVELPGSIRVIFPLESADSDVMLGALRLVYARVQNDKENKYSEIDLRFKNPVLR</sequence>
<gene>
    <name evidence="1" type="ORF">UX13_C0034G0011</name>
</gene>
<dbReference type="PATRIC" id="fig|1618581.3.peg.538"/>